<dbReference type="GeneID" id="111318178"/>
<keyword evidence="2" id="KW-1185">Reference proteome</keyword>
<name>A0A6P6BHM2_DURZI</name>
<dbReference type="RefSeq" id="XP_022776614.1">
    <property type="nucleotide sequence ID" value="XM_022920879.1"/>
</dbReference>
<reference evidence="3" key="1">
    <citation type="submission" date="2025-08" db="UniProtKB">
        <authorList>
            <consortium name="RefSeq"/>
        </authorList>
    </citation>
    <scope>IDENTIFICATION</scope>
    <source>
        <tissue evidence="3">Fruit stalk</tissue>
    </source>
</reference>
<protein>
    <submittedName>
        <fullName evidence="3">Uncharacterized protein LOC111318178 isoform X2</fullName>
    </submittedName>
</protein>
<dbReference type="PANTHER" id="PTHR33181">
    <property type="entry name" value="OS01G0778500 PROTEIN"/>
    <property type="match status" value="1"/>
</dbReference>
<evidence type="ECO:0000313" key="3">
    <source>
        <dbReference type="RefSeq" id="XP_022776614.1"/>
    </source>
</evidence>
<gene>
    <name evidence="3" type="primary">LOC111318178</name>
</gene>
<proteinExistence type="predicted"/>
<feature type="compositionally biased region" description="Low complexity" evidence="1">
    <location>
        <begin position="96"/>
        <end position="113"/>
    </location>
</feature>
<feature type="region of interest" description="Disordered" evidence="1">
    <location>
        <begin position="94"/>
        <end position="113"/>
    </location>
</feature>
<organism evidence="2 3">
    <name type="scientific">Durio zibethinus</name>
    <name type="common">Durian</name>
    <dbReference type="NCBI Taxonomy" id="66656"/>
    <lineage>
        <taxon>Eukaryota</taxon>
        <taxon>Viridiplantae</taxon>
        <taxon>Streptophyta</taxon>
        <taxon>Embryophyta</taxon>
        <taxon>Tracheophyta</taxon>
        <taxon>Spermatophyta</taxon>
        <taxon>Magnoliopsida</taxon>
        <taxon>eudicotyledons</taxon>
        <taxon>Gunneridae</taxon>
        <taxon>Pentapetalae</taxon>
        <taxon>rosids</taxon>
        <taxon>malvids</taxon>
        <taxon>Malvales</taxon>
        <taxon>Malvaceae</taxon>
        <taxon>Helicteroideae</taxon>
        <taxon>Durio</taxon>
    </lineage>
</organism>
<evidence type="ECO:0000256" key="1">
    <source>
        <dbReference type="SAM" id="MobiDB-lite"/>
    </source>
</evidence>
<dbReference type="PANTHER" id="PTHR33181:SF34">
    <property type="entry name" value="HEXOSYLTRANSFERASE"/>
    <property type="match status" value="1"/>
</dbReference>
<accession>A0A6P6BHM2</accession>
<evidence type="ECO:0000313" key="2">
    <source>
        <dbReference type="Proteomes" id="UP000515121"/>
    </source>
</evidence>
<dbReference type="AlphaFoldDB" id="A0A6P6BHM2"/>
<sequence>MHLWRKIRRVWLSVSGRLKPHKPTGGQGGASGLLKLQDDVKTCGYKDVQVMWNLLNTSQIKQIGAAAATTAVSQSRKCSKQRPSWMAFFWPNQRATPPSSSSSCWVKSSKTVY</sequence>
<dbReference type="Proteomes" id="UP000515121">
    <property type="component" value="Unplaced"/>
</dbReference>